<sequence length="114" mass="13475">FKLLNTKENFKAGKTKLAFKKWATLTNNKWILDTISGEIPRQYKIPKPYRFTESEKHAINVELEKFLDANIIEEVGSAHAMREFISNIFFRPKSNGKIRIILNLRLFNERYVDK</sequence>
<accession>A0ABY7G127</accession>
<dbReference type="Gene3D" id="3.10.10.10">
    <property type="entry name" value="HIV Type 1 Reverse Transcriptase, subunit A, domain 1"/>
    <property type="match status" value="1"/>
</dbReference>
<proteinExistence type="predicted"/>
<dbReference type="SUPFAM" id="SSF56672">
    <property type="entry name" value="DNA/RNA polymerases"/>
    <property type="match status" value="1"/>
</dbReference>
<reference evidence="1" key="1">
    <citation type="submission" date="2022-11" db="EMBL/GenBank/DDBJ databases">
        <title>Centuries of genome instability and evolution in soft-shell clam transmissible cancer (bioRxiv).</title>
        <authorList>
            <person name="Hart S.F.M."/>
            <person name="Yonemitsu M.A."/>
            <person name="Giersch R.M."/>
            <person name="Beal B.F."/>
            <person name="Arriagada G."/>
            <person name="Davis B.W."/>
            <person name="Ostrander E.A."/>
            <person name="Goff S.P."/>
            <person name="Metzger M.J."/>
        </authorList>
    </citation>
    <scope>NUCLEOTIDE SEQUENCE</scope>
    <source>
        <strain evidence="1">MELC-2E11</strain>
        <tissue evidence="1">Siphon/mantle</tissue>
    </source>
</reference>
<keyword evidence="2" id="KW-1185">Reference proteome</keyword>
<evidence type="ECO:0000313" key="2">
    <source>
        <dbReference type="Proteomes" id="UP001164746"/>
    </source>
</evidence>
<protein>
    <submittedName>
        <fullName evidence="1">Uncharacterized protein</fullName>
    </submittedName>
</protein>
<dbReference type="EMBL" id="CP111025">
    <property type="protein sequence ID" value="WAR26944.1"/>
    <property type="molecule type" value="Genomic_DNA"/>
</dbReference>
<organism evidence="1 2">
    <name type="scientific">Mya arenaria</name>
    <name type="common">Soft-shell clam</name>
    <dbReference type="NCBI Taxonomy" id="6604"/>
    <lineage>
        <taxon>Eukaryota</taxon>
        <taxon>Metazoa</taxon>
        <taxon>Spiralia</taxon>
        <taxon>Lophotrochozoa</taxon>
        <taxon>Mollusca</taxon>
        <taxon>Bivalvia</taxon>
        <taxon>Autobranchia</taxon>
        <taxon>Heteroconchia</taxon>
        <taxon>Euheterodonta</taxon>
        <taxon>Imparidentia</taxon>
        <taxon>Neoheterodontei</taxon>
        <taxon>Myida</taxon>
        <taxon>Myoidea</taxon>
        <taxon>Myidae</taxon>
        <taxon>Mya</taxon>
    </lineage>
</organism>
<feature type="non-terminal residue" evidence="1">
    <location>
        <position position="1"/>
    </location>
</feature>
<dbReference type="InterPro" id="IPR043502">
    <property type="entry name" value="DNA/RNA_pol_sf"/>
</dbReference>
<gene>
    <name evidence="1" type="ORF">MAR_012648</name>
</gene>
<evidence type="ECO:0000313" key="1">
    <source>
        <dbReference type="EMBL" id="WAR26944.1"/>
    </source>
</evidence>
<dbReference type="Proteomes" id="UP001164746">
    <property type="component" value="Chromosome 14"/>
</dbReference>
<name>A0ABY7G127_MYAAR</name>